<sequence>MYRFIHFNDEKIDSMLLMELADLTRTLTKDYEYETEFRVHSYLDKSEKRVYVSHFWNHRPVDIMRAGMKSDVFLRALGNIQFTNFPSAIKFYEQVEGYKHPRFIKQLFKLAEDLRIEEECKKIRPGMIKEFTVRRQIYMNYFQSQLTVNVAKSFQLDAIYNLAYILLNTDSPNISYPQLNAQVNEMLPLYRSNLEKLFDATTTAEVADISLQIAELVESYINKDMINDYFHLPQLDAEDVSGQTYSELLRKDPLKNDDQAEESASGDEEVFNEEMKTWHRETSDPGKSFMQFDLEQGTQTDILANEAREGEAGDQALAIVQGSARKSSNKDFSDLQSMESMEIESGKGGTPYGKENKYARPIFLPKVIPSQDEINKYAGYKKNVSLYQKKLKNVIDITLEHKKIQPRTDLLYGRLNKKILRFFTEEQPRLFYKKNEPSNEINAVFGLLIDCSASMQDKMEETKLGITLFHEALKSVKVPHEITGFWEDAGEASEKDQPNYFKKVIDFSTSLHAKSGPEILQLEAEEDNRDGYAIRVCSERLYQRIEEQKFLLIFSDGEPAAYGYSQNGIIDTHEAVQEARKRGIEVFNIFLSMNGVEEEQRKVFQNIYGPYSLVVPSIDKLPDMLFPLLRKLLFQSIR</sequence>
<keyword evidence="4" id="KW-1185">Reference proteome</keyword>
<dbReference type="Gene3D" id="3.40.50.410">
    <property type="entry name" value="von Willebrand factor, type A domain"/>
    <property type="match status" value="1"/>
</dbReference>
<dbReference type="SMART" id="SM00327">
    <property type="entry name" value="VWA"/>
    <property type="match status" value="1"/>
</dbReference>
<dbReference type="Proteomes" id="UP000249134">
    <property type="component" value="Chromosome 1"/>
</dbReference>
<accession>A0A2X4W4J8</accession>
<dbReference type="InterPro" id="IPR036465">
    <property type="entry name" value="vWFA_dom_sf"/>
</dbReference>
<proteinExistence type="predicted"/>
<feature type="compositionally biased region" description="Acidic residues" evidence="1">
    <location>
        <begin position="259"/>
        <end position="272"/>
    </location>
</feature>
<dbReference type="SUPFAM" id="SSF53300">
    <property type="entry name" value="vWA-like"/>
    <property type="match status" value="1"/>
</dbReference>
<evidence type="ECO:0000313" key="4">
    <source>
        <dbReference type="Proteomes" id="UP000249134"/>
    </source>
</evidence>
<dbReference type="InterPro" id="IPR002035">
    <property type="entry name" value="VWF_A"/>
</dbReference>
<dbReference type="STRING" id="1348624.GCA_001591545_01175"/>
<evidence type="ECO:0000259" key="2">
    <source>
        <dbReference type="SMART" id="SM00327"/>
    </source>
</evidence>
<dbReference type="RefSeq" id="WP_066138215.1">
    <property type="nucleotide sequence ID" value="NZ_CBCSGM010000001.1"/>
</dbReference>
<evidence type="ECO:0000313" key="3">
    <source>
        <dbReference type="EMBL" id="SQI57619.1"/>
    </source>
</evidence>
<feature type="domain" description="VWFA" evidence="2">
    <location>
        <begin position="442"/>
        <end position="633"/>
    </location>
</feature>
<dbReference type="CDD" id="cd01454">
    <property type="entry name" value="vWA_norD_type"/>
    <property type="match status" value="1"/>
</dbReference>
<name>A0A2X4W4J8_LEDLE</name>
<dbReference type="KEGG" id="blen:NCTC4824_02113"/>
<feature type="region of interest" description="Disordered" evidence="1">
    <location>
        <begin position="250"/>
        <end position="272"/>
    </location>
</feature>
<gene>
    <name evidence="3" type="ORF">NCTC4824_02113</name>
</gene>
<organism evidence="3 4">
    <name type="scientific">Lederbergia lenta</name>
    <name type="common">Bacillus lentus</name>
    <dbReference type="NCBI Taxonomy" id="1467"/>
    <lineage>
        <taxon>Bacteria</taxon>
        <taxon>Bacillati</taxon>
        <taxon>Bacillota</taxon>
        <taxon>Bacilli</taxon>
        <taxon>Bacillales</taxon>
        <taxon>Bacillaceae</taxon>
        <taxon>Lederbergia</taxon>
    </lineage>
</organism>
<evidence type="ECO:0000256" key="1">
    <source>
        <dbReference type="SAM" id="MobiDB-lite"/>
    </source>
</evidence>
<protein>
    <submittedName>
        <fullName evidence="3">Putative activator of nitric oxide reductase</fullName>
    </submittedName>
</protein>
<dbReference type="EMBL" id="LS483476">
    <property type="protein sequence ID" value="SQI57619.1"/>
    <property type="molecule type" value="Genomic_DNA"/>
</dbReference>
<dbReference type="InterPro" id="IPR051928">
    <property type="entry name" value="NorD/CobT"/>
</dbReference>
<dbReference type="PANTHER" id="PTHR41248">
    <property type="entry name" value="NORD PROTEIN"/>
    <property type="match status" value="1"/>
</dbReference>
<dbReference type="AlphaFoldDB" id="A0A2X4W4J8"/>
<dbReference type="PANTHER" id="PTHR41248:SF1">
    <property type="entry name" value="NORD PROTEIN"/>
    <property type="match status" value="1"/>
</dbReference>
<reference evidence="3 4" key="1">
    <citation type="submission" date="2018-06" db="EMBL/GenBank/DDBJ databases">
        <authorList>
            <consortium name="Pathogen Informatics"/>
            <person name="Doyle S."/>
        </authorList>
    </citation>
    <scope>NUCLEOTIDE SEQUENCE [LARGE SCALE GENOMIC DNA]</scope>
    <source>
        <strain evidence="3 4">NCTC4824</strain>
    </source>
</reference>